<dbReference type="Proteomes" id="UP000189705">
    <property type="component" value="Unplaced"/>
</dbReference>
<sequence>MAIYCWSRKAPYSVSEVQGPAQYVLGQEVTLRCVMEGTFPEDMAVTWKLLHGEVGMGVGEDGAGAGPEHQPLLHPLPEHWKTTRERSRTCLVASLIFTPTKQDDRVRIRCVFQHEARQIREQRESQEIRVCARPRLSKIRVLPDWDPPEEVPFSVQIQNFYPRDIHRVEWSCDGKVWERSALSEVEDNVDGTFTATSLWRVPSRCLTQPEPRVRVSVQHSPADTPVEGELSLKDAGLLRPPELSQISVLHSWWTFGGRKVTMSCLITGYFPGELSLTWLRRGVRGAGAVALQDSSEYSIDPGVAVLARDGKRFQRETRLHFTPSLLGDMGAEYICQVGHVALETPIESRCTCSLTGGYQAQNPAQSSPQLPAEDETPLPHHGANDIHVEGTPLPKDPPSSTEQGSAMTAQPS</sequence>
<dbReference type="GeneID" id="106723335"/>
<feature type="compositionally biased region" description="Polar residues" evidence="2">
    <location>
        <begin position="398"/>
        <end position="412"/>
    </location>
</feature>
<dbReference type="InterPro" id="IPR013783">
    <property type="entry name" value="Ig-like_fold"/>
</dbReference>
<dbReference type="Gene3D" id="2.60.40.10">
    <property type="entry name" value="Immunoglobulins"/>
    <property type="match status" value="3"/>
</dbReference>
<dbReference type="InterPro" id="IPR036179">
    <property type="entry name" value="Ig-like_dom_sf"/>
</dbReference>
<protein>
    <submittedName>
        <fullName evidence="5 6">Uncharacterized protein LOC106723335 isoform X1</fullName>
    </submittedName>
</protein>
<keyword evidence="4" id="KW-1185">Reference proteome</keyword>
<feature type="region of interest" description="Disordered" evidence="2">
    <location>
        <begin position="360"/>
        <end position="412"/>
    </location>
</feature>
<dbReference type="PANTHER" id="PTHR23411">
    <property type="entry name" value="TAPASIN"/>
    <property type="match status" value="1"/>
</dbReference>
<feature type="domain" description="Ig-like" evidence="3">
    <location>
        <begin position="241"/>
        <end position="347"/>
    </location>
</feature>
<feature type="compositionally biased region" description="Polar residues" evidence="2">
    <location>
        <begin position="360"/>
        <end position="369"/>
    </location>
</feature>
<reference evidence="5 6" key="1">
    <citation type="submission" date="2025-04" db="UniProtKB">
        <authorList>
            <consortium name="RefSeq"/>
        </authorList>
    </citation>
    <scope>IDENTIFICATION</scope>
</reference>
<evidence type="ECO:0000256" key="2">
    <source>
        <dbReference type="SAM" id="MobiDB-lite"/>
    </source>
</evidence>
<evidence type="ECO:0000313" key="6">
    <source>
        <dbReference type="RefSeq" id="XP_025051347.1"/>
    </source>
</evidence>
<gene>
    <name evidence="5 6" type="primary">LOC106723335</name>
</gene>
<dbReference type="InterPro" id="IPR007110">
    <property type="entry name" value="Ig-like_dom"/>
</dbReference>
<dbReference type="SUPFAM" id="SSF48726">
    <property type="entry name" value="Immunoglobulin"/>
    <property type="match status" value="3"/>
</dbReference>
<dbReference type="PROSITE" id="PS50835">
    <property type="entry name" value="IG_LIKE"/>
    <property type="match status" value="2"/>
</dbReference>
<keyword evidence="1" id="KW-0393">Immunoglobulin domain</keyword>
<dbReference type="RefSeq" id="XP_025051346.1">
    <property type="nucleotide sequence ID" value="XM_025195561.1"/>
</dbReference>
<dbReference type="InterPro" id="IPR003597">
    <property type="entry name" value="Ig_C1-set"/>
</dbReference>
<dbReference type="PROSITE" id="PS00290">
    <property type="entry name" value="IG_MHC"/>
    <property type="match status" value="1"/>
</dbReference>
<dbReference type="KEGG" id="asn:106723335"/>
<dbReference type="SMART" id="SM00407">
    <property type="entry name" value="IGc1"/>
    <property type="match status" value="1"/>
</dbReference>
<accession>A0A3Q0FVR2</accession>
<evidence type="ECO:0000313" key="5">
    <source>
        <dbReference type="RefSeq" id="XP_025051346.1"/>
    </source>
</evidence>
<dbReference type="InterPro" id="IPR003006">
    <property type="entry name" value="Ig/MHC_CS"/>
</dbReference>
<name>A0A3Q0FVR2_ALLSI</name>
<dbReference type="InterPro" id="IPR050380">
    <property type="entry name" value="Immune_Resp_Modulators"/>
</dbReference>
<evidence type="ECO:0000313" key="4">
    <source>
        <dbReference type="Proteomes" id="UP000189705"/>
    </source>
</evidence>
<proteinExistence type="predicted"/>
<dbReference type="RefSeq" id="XP_025051347.1">
    <property type="nucleotide sequence ID" value="XM_025195562.1"/>
</dbReference>
<organism evidence="4 6">
    <name type="scientific">Alligator sinensis</name>
    <name type="common">Chinese alligator</name>
    <dbReference type="NCBI Taxonomy" id="38654"/>
    <lineage>
        <taxon>Eukaryota</taxon>
        <taxon>Metazoa</taxon>
        <taxon>Chordata</taxon>
        <taxon>Craniata</taxon>
        <taxon>Vertebrata</taxon>
        <taxon>Euteleostomi</taxon>
        <taxon>Archelosauria</taxon>
        <taxon>Archosauria</taxon>
        <taxon>Crocodylia</taxon>
        <taxon>Alligatoridae</taxon>
        <taxon>Alligatorinae</taxon>
        <taxon>Alligator</taxon>
    </lineage>
</organism>
<evidence type="ECO:0000256" key="1">
    <source>
        <dbReference type="ARBA" id="ARBA00023319"/>
    </source>
</evidence>
<dbReference type="Pfam" id="PF07654">
    <property type="entry name" value="C1-set"/>
    <property type="match status" value="1"/>
</dbReference>
<dbReference type="CDD" id="cd00098">
    <property type="entry name" value="IgC1"/>
    <property type="match status" value="1"/>
</dbReference>
<dbReference type="AlphaFoldDB" id="A0A3Q0FVR2"/>
<dbReference type="STRING" id="38654.A0A3Q0FVR2"/>
<feature type="domain" description="Ig-like" evidence="3">
    <location>
        <begin position="11"/>
        <end position="129"/>
    </location>
</feature>
<evidence type="ECO:0000259" key="3">
    <source>
        <dbReference type="PROSITE" id="PS50835"/>
    </source>
</evidence>